<accession>A0ABX0H7Q3</accession>
<dbReference type="SMART" id="SM00387">
    <property type="entry name" value="HATPase_c"/>
    <property type="match status" value="1"/>
</dbReference>
<dbReference type="InterPro" id="IPR003594">
    <property type="entry name" value="HATPase_dom"/>
</dbReference>
<gene>
    <name evidence="10" type="ORF">G9Q97_12770</name>
</gene>
<dbReference type="InterPro" id="IPR000014">
    <property type="entry name" value="PAS"/>
</dbReference>
<dbReference type="Gene3D" id="3.30.450.20">
    <property type="entry name" value="PAS domain"/>
    <property type="match status" value="1"/>
</dbReference>
<dbReference type="NCBIfam" id="TIGR00229">
    <property type="entry name" value="sensory_box"/>
    <property type="match status" value="1"/>
</dbReference>
<feature type="domain" description="Histidine kinase" evidence="9">
    <location>
        <begin position="136"/>
        <end position="345"/>
    </location>
</feature>
<dbReference type="PROSITE" id="PS50109">
    <property type="entry name" value="HIS_KIN"/>
    <property type="match status" value="1"/>
</dbReference>
<dbReference type="CDD" id="cd00130">
    <property type="entry name" value="PAS"/>
    <property type="match status" value="1"/>
</dbReference>
<dbReference type="Proteomes" id="UP000649799">
    <property type="component" value="Unassembled WGS sequence"/>
</dbReference>
<dbReference type="SUPFAM" id="SSF55874">
    <property type="entry name" value="ATPase domain of HSP90 chaperone/DNA topoisomerase II/histidine kinase"/>
    <property type="match status" value="1"/>
</dbReference>
<keyword evidence="3" id="KW-0597">Phosphoprotein</keyword>
<dbReference type="RefSeq" id="WP_166147440.1">
    <property type="nucleotide sequence ID" value="NZ_JAANYN010000005.1"/>
</dbReference>
<evidence type="ECO:0000256" key="2">
    <source>
        <dbReference type="ARBA" id="ARBA00012438"/>
    </source>
</evidence>
<reference evidence="10 11" key="1">
    <citation type="submission" date="2020-03" db="EMBL/GenBank/DDBJ databases">
        <title>Cyclobacterium plantarum sp. nov., a marine bacterium isolated from a coastal-marine wetland.</title>
        <authorList>
            <person name="Sanchez-Porro C."/>
            <person name="Ventosa A."/>
            <person name="Amoozegar M."/>
        </authorList>
    </citation>
    <scope>NUCLEOTIDE SEQUENCE [LARGE SCALE GENOMIC DNA]</scope>
    <source>
        <strain evidence="10 11">GBPx2</strain>
    </source>
</reference>
<keyword evidence="11" id="KW-1185">Reference proteome</keyword>
<dbReference type="PRINTS" id="PR00344">
    <property type="entry name" value="BCTRLSENSOR"/>
</dbReference>
<dbReference type="CDD" id="cd00075">
    <property type="entry name" value="HATPase"/>
    <property type="match status" value="1"/>
</dbReference>
<dbReference type="EC" id="2.7.13.3" evidence="2"/>
<keyword evidence="8" id="KW-0902">Two-component regulatory system</keyword>
<evidence type="ECO:0000256" key="6">
    <source>
        <dbReference type="ARBA" id="ARBA00022777"/>
    </source>
</evidence>
<dbReference type="PANTHER" id="PTHR43065:SF10">
    <property type="entry name" value="PEROXIDE STRESS-ACTIVATED HISTIDINE KINASE MAK3"/>
    <property type="match status" value="1"/>
</dbReference>
<dbReference type="SUPFAM" id="SSF55785">
    <property type="entry name" value="PYP-like sensor domain (PAS domain)"/>
    <property type="match status" value="1"/>
</dbReference>
<proteinExistence type="predicted"/>
<name>A0ABX0H7Q3_9BACT</name>
<dbReference type="GO" id="GO:0016301">
    <property type="term" value="F:kinase activity"/>
    <property type="evidence" value="ECO:0007669"/>
    <property type="project" value="UniProtKB-KW"/>
</dbReference>
<evidence type="ECO:0000256" key="1">
    <source>
        <dbReference type="ARBA" id="ARBA00000085"/>
    </source>
</evidence>
<dbReference type="Pfam" id="PF13426">
    <property type="entry name" value="PAS_9"/>
    <property type="match status" value="1"/>
</dbReference>
<dbReference type="Gene3D" id="3.30.565.10">
    <property type="entry name" value="Histidine kinase-like ATPase, C-terminal domain"/>
    <property type="match status" value="1"/>
</dbReference>
<keyword evidence="4" id="KW-0808">Transferase</keyword>
<dbReference type="EMBL" id="JAANYN010000005">
    <property type="protein sequence ID" value="NHE57684.1"/>
    <property type="molecule type" value="Genomic_DNA"/>
</dbReference>
<dbReference type="InterPro" id="IPR035965">
    <property type="entry name" value="PAS-like_dom_sf"/>
</dbReference>
<protein>
    <recommendedName>
        <fullName evidence="2">histidine kinase</fullName>
        <ecNumber evidence="2">2.7.13.3</ecNumber>
    </recommendedName>
</protein>
<evidence type="ECO:0000256" key="7">
    <source>
        <dbReference type="ARBA" id="ARBA00022840"/>
    </source>
</evidence>
<dbReference type="InterPro" id="IPR036890">
    <property type="entry name" value="HATPase_C_sf"/>
</dbReference>
<comment type="caution">
    <text evidence="10">The sequence shown here is derived from an EMBL/GenBank/DDBJ whole genome shotgun (WGS) entry which is preliminary data.</text>
</comment>
<organism evidence="10 11">
    <name type="scientific">Cyclobacterium plantarum</name>
    <dbReference type="NCBI Taxonomy" id="2716263"/>
    <lineage>
        <taxon>Bacteria</taxon>
        <taxon>Pseudomonadati</taxon>
        <taxon>Bacteroidota</taxon>
        <taxon>Cytophagia</taxon>
        <taxon>Cytophagales</taxon>
        <taxon>Cyclobacteriaceae</taxon>
        <taxon>Cyclobacterium</taxon>
    </lineage>
</organism>
<evidence type="ECO:0000256" key="3">
    <source>
        <dbReference type="ARBA" id="ARBA00022553"/>
    </source>
</evidence>
<evidence type="ECO:0000256" key="8">
    <source>
        <dbReference type="ARBA" id="ARBA00023012"/>
    </source>
</evidence>
<evidence type="ECO:0000256" key="5">
    <source>
        <dbReference type="ARBA" id="ARBA00022741"/>
    </source>
</evidence>
<dbReference type="Pfam" id="PF02518">
    <property type="entry name" value="HATPase_c"/>
    <property type="match status" value="1"/>
</dbReference>
<evidence type="ECO:0000259" key="9">
    <source>
        <dbReference type="PROSITE" id="PS50109"/>
    </source>
</evidence>
<comment type="catalytic activity">
    <reaction evidence="1">
        <text>ATP + protein L-histidine = ADP + protein N-phospho-L-histidine.</text>
        <dbReference type="EC" id="2.7.13.3"/>
    </reaction>
</comment>
<evidence type="ECO:0000313" key="11">
    <source>
        <dbReference type="Proteomes" id="UP000649799"/>
    </source>
</evidence>
<sequence length="350" mass="40059">MLKPESYRDAFQKSHQILLLLDCEYRILDANKTALRQLGYSAEVLFSMNVPDLFYHIAQGENFTKEICKKDNVINWEYLLKNKEGQAIPVLLNGDKIHEKEDIYLLSAQNIGEIRKETTAAIRKNELTAAKSLNHLIVHEIKNLSYGMGLAVAELRESMDKIPKYLSGSIDFIEENNKRLGQTIKSLLEFDKSFDFNFRSLNINELIKDAIENNRNKFKLMGIQLNVNLNENDFFYPIDRDKLLMALNNIINNAIESIQNTEGVISISSRLANQKSIVRIADNGIGMSDEERTNLFKPFYTTKPKGNGMGLYTAREILMGHQIGFHLDSEKETGSTFSLYFDRKNVDPTT</sequence>
<keyword evidence="6 10" id="KW-0418">Kinase</keyword>
<dbReference type="PANTHER" id="PTHR43065">
    <property type="entry name" value="SENSOR HISTIDINE KINASE"/>
    <property type="match status" value="1"/>
</dbReference>
<keyword evidence="5" id="KW-0547">Nucleotide-binding</keyword>
<evidence type="ECO:0000256" key="4">
    <source>
        <dbReference type="ARBA" id="ARBA00022679"/>
    </source>
</evidence>
<dbReference type="InterPro" id="IPR005467">
    <property type="entry name" value="His_kinase_dom"/>
</dbReference>
<keyword evidence="7" id="KW-0067">ATP-binding</keyword>
<dbReference type="InterPro" id="IPR004358">
    <property type="entry name" value="Sig_transdc_His_kin-like_C"/>
</dbReference>
<evidence type="ECO:0000313" key="10">
    <source>
        <dbReference type="EMBL" id="NHE57684.1"/>
    </source>
</evidence>